<organism evidence="6 7">
    <name type="scientific">Larkinella punicea</name>
    <dbReference type="NCBI Taxonomy" id="2315727"/>
    <lineage>
        <taxon>Bacteria</taxon>
        <taxon>Pseudomonadati</taxon>
        <taxon>Bacteroidota</taxon>
        <taxon>Cytophagia</taxon>
        <taxon>Cytophagales</taxon>
        <taxon>Spirosomataceae</taxon>
        <taxon>Larkinella</taxon>
    </lineage>
</organism>
<dbReference type="InterPro" id="IPR036188">
    <property type="entry name" value="FAD/NAD-bd_sf"/>
</dbReference>
<keyword evidence="4" id="KW-0408">Iron</keyword>
<evidence type="ECO:0000256" key="5">
    <source>
        <dbReference type="ARBA" id="ARBA00023014"/>
    </source>
</evidence>
<evidence type="ECO:0000313" key="6">
    <source>
        <dbReference type="EMBL" id="RCR71245.1"/>
    </source>
</evidence>
<dbReference type="GO" id="GO:0046872">
    <property type="term" value="F:metal ion binding"/>
    <property type="evidence" value="ECO:0007669"/>
    <property type="project" value="UniProtKB-KW"/>
</dbReference>
<reference evidence="6 7" key="1">
    <citation type="submission" date="2018-07" db="EMBL/GenBank/DDBJ databases">
        <title>Genome analysis of Larkinella rosea.</title>
        <authorList>
            <person name="Zhou Z."/>
            <person name="Wang G."/>
        </authorList>
    </citation>
    <scope>NUCLEOTIDE SEQUENCE [LARGE SCALE GENOMIC DNA]</scope>
    <source>
        <strain evidence="7">zzj9</strain>
    </source>
</reference>
<proteinExistence type="predicted"/>
<gene>
    <name evidence="6" type="ORF">DUE52_03070</name>
</gene>
<dbReference type="GO" id="GO:0016491">
    <property type="term" value="F:oxidoreductase activity"/>
    <property type="evidence" value="ECO:0007669"/>
    <property type="project" value="UniProtKB-KW"/>
</dbReference>
<evidence type="ECO:0000256" key="4">
    <source>
        <dbReference type="ARBA" id="ARBA00023004"/>
    </source>
</evidence>
<keyword evidence="2" id="KW-0479">Metal-binding</keyword>
<evidence type="ECO:0000256" key="1">
    <source>
        <dbReference type="ARBA" id="ARBA00022485"/>
    </source>
</evidence>
<sequence length="456" mass="49181">MKRRELLGLGIMGTILPVASSTGLTWGREADKRGASVFQEPAKKLTVVEDVDVIVCGGGPAGVAAAIASARNGAKTRLIEFHGCLGGIWTAGLLCNLIEHENKGGIMQEILDALTRSGAQVSATNYDAEAMKVILDQLCKDAGVDVRLHTRVVAAYTNSKKRLETIVTESQSGREAWRAKTFIDTTGNGDLAAQAGCSFVKGHPSTGLAQPASMMAILTGITKYDMVRNNLISHAGVKNSQHKINLREEIRSVGMDPSYGMPTLFLIRDDLFAMMANHQYNMNALDAQEITQATMESRLEVNNMVNKLRKKGGIWSDLRIVATSEQIGLREGRRIKGLYTVNREDLIKGSRFDDAVCRVKFAVDIHSVDGKGDKGYGSEGIKVQPYDIPLRSLIASEVGGLMMAGRCISGDFFAHASYRVTGNAVAMGEAAGKVAAKASLTNRLAHEVQWKEVAKA</sequence>
<name>A0A368JV56_9BACT</name>
<dbReference type="SUPFAM" id="SSF51905">
    <property type="entry name" value="FAD/NAD(P)-binding domain"/>
    <property type="match status" value="1"/>
</dbReference>
<dbReference type="OrthoDB" id="9777740at2"/>
<keyword evidence="7" id="KW-1185">Reference proteome</keyword>
<evidence type="ECO:0000313" key="7">
    <source>
        <dbReference type="Proteomes" id="UP000253383"/>
    </source>
</evidence>
<dbReference type="AlphaFoldDB" id="A0A368JV56"/>
<dbReference type="Pfam" id="PF12831">
    <property type="entry name" value="FAD_oxidored"/>
    <property type="match status" value="1"/>
</dbReference>
<keyword evidence="5" id="KW-0411">Iron-sulfur</keyword>
<dbReference type="RefSeq" id="WP_114404474.1">
    <property type="nucleotide sequence ID" value="NZ_QOWE01000002.1"/>
</dbReference>
<dbReference type="Gene3D" id="3.50.50.60">
    <property type="entry name" value="FAD/NAD(P)-binding domain"/>
    <property type="match status" value="1"/>
</dbReference>
<keyword evidence="3" id="KW-0560">Oxidoreductase</keyword>
<evidence type="ECO:0000256" key="3">
    <source>
        <dbReference type="ARBA" id="ARBA00023002"/>
    </source>
</evidence>
<accession>A0A368JV56</accession>
<keyword evidence="1" id="KW-0004">4Fe-4S</keyword>
<dbReference type="PANTHER" id="PTHR43498:SF1">
    <property type="entry name" value="COB--COM HETERODISULFIDE REDUCTASE IRON-SULFUR SUBUNIT A"/>
    <property type="match status" value="1"/>
</dbReference>
<protein>
    <submittedName>
        <fullName evidence="6">FAD-dependent oxidoreductase</fullName>
    </submittedName>
</protein>
<evidence type="ECO:0000256" key="2">
    <source>
        <dbReference type="ARBA" id="ARBA00022723"/>
    </source>
</evidence>
<dbReference type="PANTHER" id="PTHR43498">
    <property type="entry name" value="FERREDOXIN:COB-COM HETERODISULFIDE REDUCTASE SUBUNIT A"/>
    <property type="match status" value="1"/>
</dbReference>
<dbReference type="Proteomes" id="UP000253383">
    <property type="component" value="Unassembled WGS sequence"/>
</dbReference>
<dbReference type="InterPro" id="IPR039650">
    <property type="entry name" value="HdrA-like"/>
</dbReference>
<dbReference type="EMBL" id="QOWE01000002">
    <property type="protein sequence ID" value="RCR71245.1"/>
    <property type="molecule type" value="Genomic_DNA"/>
</dbReference>
<dbReference type="GO" id="GO:0051539">
    <property type="term" value="F:4 iron, 4 sulfur cluster binding"/>
    <property type="evidence" value="ECO:0007669"/>
    <property type="project" value="UniProtKB-KW"/>
</dbReference>
<comment type="caution">
    <text evidence="6">The sequence shown here is derived from an EMBL/GenBank/DDBJ whole genome shotgun (WGS) entry which is preliminary data.</text>
</comment>
<dbReference type="PRINTS" id="PR00469">
    <property type="entry name" value="PNDRDTASEII"/>
</dbReference>